<dbReference type="InterPro" id="IPR001647">
    <property type="entry name" value="HTH_TetR"/>
</dbReference>
<keyword evidence="1" id="KW-0805">Transcription regulation</keyword>
<proteinExistence type="predicted"/>
<dbReference type="Pfam" id="PF16859">
    <property type="entry name" value="TetR_C_11"/>
    <property type="match status" value="1"/>
</dbReference>
<keyword evidence="7" id="KW-1185">Reference proteome</keyword>
<dbReference type="PANTHER" id="PTHR30055:SF148">
    <property type="entry name" value="TETR-FAMILY TRANSCRIPTIONAL REGULATOR"/>
    <property type="match status" value="1"/>
</dbReference>
<evidence type="ECO:0000256" key="3">
    <source>
        <dbReference type="ARBA" id="ARBA00023163"/>
    </source>
</evidence>
<dbReference type="InterPro" id="IPR050109">
    <property type="entry name" value="HTH-type_TetR-like_transc_reg"/>
</dbReference>
<dbReference type="Gene3D" id="1.10.10.60">
    <property type="entry name" value="Homeodomain-like"/>
    <property type="match status" value="1"/>
</dbReference>
<dbReference type="PRINTS" id="PR00455">
    <property type="entry name" value="HTHTETR"/>
</dbReference>
<dbReference type="InterPro" id="IPR009057">
    <property type="entry name" value="Homeodomain-like_sf"/>
</dbReference>
<protein>
    <submittedName>
        <fullName evidence="6">TetR/AcrR family transcriptional regulator</fullName>
    </submittedName>
</protein>
<dbReference type="Proteomes" id="UP001500037">
    <property type="component" value="Unassembled WGS sequence"/>
</dbReference>
<evidence type="ECO:0000256" key="1">
    <source>
        <dbReference type="ARBA" id="ARBA00023015"/>
    </source>
</evidence>
<dbReference type="SUPFAM" id="SSF46689">
    <property type="entry name" value="Homeodomain-like"/>
    <property type="match status" value="1"/>
</dbReference>
<feature type="domain" description="HTH tetR-type" evidence="5">
    <location>
        <begin position="16"/>
        <end position="76"/>
    </location>
</feature>
<organism evidence="6 7">
    <name type="scientific">Kitasatospora nipponensis</name>
    <dbReference type="NCBI Taxonomy" id="258049"/>
    <lineage>
        <taxon>Bacteria</taxon>
        <taxon>Bacillati</taxon>
        <taxon>Actinomycetota</taxon>
        <taxon>Actinomycetes</taxon>
        <taxon>Kitasatosporales</taxon>
        <taxon>Streptomycetaceae</taxon>
        <taxon>Kitasatospora</taxon>
    </lineage>
</organism>
<dbReference type="PANTHER" id="PTHR30055">
    <property type="entry name" value="HTH-TYPE TRANSCRIPTIONAL REGULATOR RUTR"/>
    <property type="match status" value="1"/>
</dbReference>
<reference evidence="7" key="1">
    <citation type="journal article" date="2019" name="Int. J. Syst. Evol. Microbiol.">
        <title>The Global Catalogue of Microorganisms (GCM) 10K type strain sequencing project: providing services to taxonomists for standard genome sequencing and annotation.</title>
        <authorList>
            <consortium name="The Broad Institute Genomics Platform"/>
            <consortium name="The Broad Institute Genome Sequencing Center for Infectious Disease"/>
            <person name="Wu L."/>
            <person name="Ma J."/>
        </authorList>
    </citation>
    <scope>NUCLEOTIDE SEQUENCE [LARGE SCALE GENOMIC DNA]</scope>
    <source>
        <strain evidence="7">JCM 13004</strain>
    </source>
</reference>
<evidence type="ECO:0000256" key="2">
    <source>
        <dbReference type="ARBA" id="ARBA00023125"/>
    </source>
</evidence>
<evidence type="ECO:0000313" key="7">
    <source>
        <dbReference type="Proteomes" id="UP001500037"/>
    </source>
</evidence>
<dbReference type="SUPFAM" id="SSF48498">
    <property type="entry name" value="Tetracyclin repressor-like, C-terminal domain"/>
    <property type="match status" value="1"/>
</dbReference>
<name>A0ABP4G6P6_9ACTN</name>
<keyword evidence="3" id="KW-0804">Transcription</keyword>
<sequence length="194" mass="21148">MSTRMLGPMTGRPRDPAVDEAILRAALQLTQEHGYRGLSMEGIAALSGVSKQTVYRRYRSKGEVVLDALAAYAVAQLPTPDTGSLRGDLTELLTATFRAVQGVAGTLNRALAAEALQDDAFAARLWAELITGRREAAAELLARGRERGEVRHLDDEFLLDLIYAPLWYRLLFGVAALTDDYARELAETVCRAAA</sequence>
<dbReference type="EMBL" id="BAAALF010000002">
    <property type="protein sequence ID" value="GAA1215811.1"/>
    <property type="molecule type" value="Genomic_DNA"/>
</dbReference>
<evidence type="ECO:0000313" key="6">
    <source>
        <dbReference type="EMBL" id="GAA1215811.1"/>
    </source>
</evidence>
<comment type="caution">
    <text evidence="6">The sequence shown here is derived from an EMBL/GenBank/DDBJ whole genome shotgun (WGS) entry which is preliminary data.</text>
</comment>
<evidence type="ECO:0000256" key="4">
    <source>
        <dbReference type="PROSITE-ProRule" id="PRU00335"/>
    </source>
</evidence>
<accession>A0ABP4G6P6</accession>
<feature type="DNA-binding region" description="H-T-H motif" evidence="4">
    <location>
        <begin position="39"/>
        <end position="58"/>
    </location>
</feature>
<evidence type="ECO:0000259" key="5">
    <source>
        <dbReference type="PROSITE" id="PS50977"/>
    </source>
</evidence>
<dbReference type="InterPro" id="IPR011075">
    <property type="entry name" value="TetR_C"/>
</dbReference>
<gene>
    <name evidence="6" type="ORF">GCM10009665_02030</name>
</gene>
<keyword evidence="2 4" id="KW-0238">DNA-binding</keyword>
<dbReference type="Gene3D" id="1.10.357.10">
    <property type="entry name" value="Tetracycline Repressor, domain 2"/>
    <property type="match status" value="1"/>
</dbReference>
<dbReference type="PROSITE" id="PS50977">
    <property type="entry name" value="HTH_TETR_2"/>
    <property type="match status" value="1"/>
</dbReference>
<dbReference type="InterPro" id="IPR036271">
    <property type="entry name" value="Tet_transcr_reg_TetR-rel_C_sf"/>
</dbReference>
<dbReference type="Pfam" id="PF00440">
    <property type="entry name" value="TetR_N"/>
    <property type="match status" value="1"/>
</dbReference>